<dbReference type="AlphaFoldDB" id="A0A348B5G4"/>
<sequence length="180" mass="20188">MSSTTNFKSSEAVLLVWDVQRGLVKRVFNEEEFLKSLRSAITWARERKVPVIYTKITPFPKGFDPPHFTRRMQFSQEELELQVSPGEGDVVINKNTWSAFVGTNLELLLRNSGRRVILIAGISTEVGVETTARHAYALGFLPVVLEDAVSSFNRDAHDRSLANLKSLLPVIRTADLDSIS</sequence>
<dbReference type="InterPro" id="IPR000868">
    <property type="entry name" value="Isochorismatase-like_dom"/>
</dbReference>
<dbReference type="PANTHER" id="PTHR43540">
    <property type="entry name" value="PEROXYUREIDOACRYLATE/UREIDOACRYLATE AMIDOHYDROLASE-RELATED"/>
    <property type="match status" value="1"/>
</dbReference>
<proteinExistence type="predicted"/>
<reference evidence="5" key="2">
    <citation type="submission" date="2018-04" db="EMBL/GenBank/DDBJ databases">
        <title>Complete genome sequence of Sulfodiicoccus acidiphilus strain HS-1.</title>
        <authorList>
            <person name="Sakai H.D."/>
            <person name="Kurosawa N."/>
        </authorList>
    </citation>
    <scope>NUCLEOTIDE SEQUENCE [LARGE SCALE GENOMIC DNA]</scope>
    <source>
        <strain evidence="5">HS-1</strain>
    </source>
</reference>
<keyword evidence="1" id="KW-0378">Hydrolase</keyword>
<gene>
    <name evidence="4" type="ORF">GCM10007116_15140</name>
    <name evidence="3" type="ORF">HS1genome_1805</name>
</gene>
<dbReference type="GeneID" id="38667280"/>
<evidence type="ECO:0000313" key="3">
    <source>
        <dbReference type="EMBL" id="BBD73416.1"/>
    </source>
</evidence>
<name>A0A348B5G4_9CREN</name>
<dbReference type="SUPFAM" id="SSF52499">
    <property type="entry name" value="Isochorismatase-like hydrolases"/>
    <property type="match status" value="1"/>
</dbReference>
<dbReference type="InterPro" id="IPR036380">
    <property type="entry name" value="Isochorismatase-like_sf"/>
</dbReference>
<evidence type="ECO:0000313" key="5">
    <source>
        <dbReference type="Proteomes" id="UP000276741"/>
    </source>
</evidence>
<reference evidence="3" key="3">
    <citation type="journal article" date="2019" name="BMC Res. Notes">
        <title>Complete genome sequence of the Sulfodiicoccus acidiphilus strain HS-1T, the first crenarchaeon that lacks polB3, isolated from an acidic hot spring in Ohwaku-dani, Hakone, Japan.</title>
        <authorList>
            <person name="Sakai H.D."/>
            <person name="Kurosawa N."/>
        </authorList>
    </citation>
    <scope>NUCLEOTIDE SEQUENCE</scope>
    <source>
        <strain evidence="3">HS-1</strain>
    </source>
</reference>
<reference evidence="4" key="1">
    <citation type="journal article" date="2014" name="Int. J. Syst. Evol. Microbiol.">
        <title>Complete genome sequence of Corynebacterium casei LMG S-19264T (=DSM 44701T), isolated from a smear-ripened cheese.</title>
        <authorList>
            <consortium name="US DOE Joint Genome Institute (JGI-PGF)"/>
            <person name="Walter F."/>
            <person name="Albersmeier A."/>
            <person name="Kalinowski J."/>
            <person name="Ruckert C."/>
        </authorList>
    </citation>
    <scope>NUCLEOTIDE SEQUENCE</scope>
    <source>
        <strain evidence="4">JCM 31740</strain>
    </source>
</reference>
<dbReference type="InterPro" id="IPR050272">
    <property type="entry name" value="Isochorismatase-like_hydrls"/>
</dbReference>
<evidence type="ECO:0000313" key="4">
    <source>
        <dbReference type="EMBL" id="GGT98696.1"/>
    </source>
</evidence>
<organism evidence="3 5">
    <name type="scientific">Sulfodiicoccus acidiphilus</name>
    <dbReference type="NCBI Taxonomy" id="1670455"/>
    <lineage>
        <taxon>Archaea</taxon>
        <taxon>Thermoproteota</taxon>
        <taxon>Thermoprotei</taxon>
        <taxon>Sulfolobales</taxon>
        <taxon>Sulfolobaceae</taxon>
        <taxon>Sulfodiicoccus</taxon>
    </lineage>
</organism>
<dbReference type="Gene3D" id="3.40.50.850">
    <property type="entry name" value="Isochorismatase-like"/>
    <property type="match status" value="1"/>
</dbReference>
<dbReference type="Pfam" id="PF00857">
    <property type="entry name" value="Isochorismatase"/>
    <property type="match status" value="1"/>
</dbReference>
<dbReference type="PANTHER" id="PTHR43540:SF6">
    <property type="entry name" value="ISOCHORISMATASE-LIKE DOMAIN-CONTAINING PROTEIN"/>
    <property type="match status" value="1"/>
</dbReference>
<dbReference type="EMBL" id="BMQS01000013">
    <property type="protein sequence ID" value="GGT98696.1"/>
    <property type="molecule type" value="Genomic_DNA"/>
</dbReference>
<accession>A0A348B5G4</accession>
<evidence type="ECO:0000256" key="1">
    <source>
        <dbReference type="ARBA" id="ARBA00022801"/>
    </source>
</evidence>
<feature type="domain" description="Isochorismatase-like" evidence="2">
    <location>
        <begin position="13"/>
        <end position="175"/>
    </location>
</feature>
<evidence type="ECO:0000259" key="2">
    <source>
        <dbReference type="Pfam" id="PF00857"/>
    </source>
</evidence>
<dbReference type="KEGG" id="sacd:HS1genome_1805"/>
<keyword evidence="5" id="KW-1185">Reference proteome</keyword>
<dbReference type="Proteomes" id="UP000616143">
    <property type="component" value="Unassembled WGS sequence"/>
</dbReference>
<dbReference type="GO" id="GO:0016787">
    <property type="term" value="F:hydrolase activity"/>
    <property type="evidence" value="ECO:0007669"/>
    <property type="project" value="UniProtKB-KW"/>
</dbReference>
<dbReference type="CDD" id="cd00431">
    <property type="entry name" value="cysteine_hydrolases"/>
    <property type="match status" value="1"/>
</dbReference>
<dbReference type="Proteomes" id="UP000276741">
    <property type="component" value="Chromosome"/>
</dbReference>
<reference evidence="4" key="4">
    <citation type="submission" date="2020-09" db="EMBL/GenBank/DDBJ databases">
        <authorList>
            <person name="Sun Q."/>
            <person name="Ohkuma M."/>
        </authorList>
    </citation>
    <scope>NUCLEOTIDE SEQUENCE</scope>
    <source>
        <strain evidence="4">JCM 31740</strain>
    </source>
</reference>
<dbReference type="OrthoDB" id="9194at2157"/>
<protein>
    <submittedName>
        <fullName evidence="3">Isochorismatase</fullName>
    </submittedName>
</protein>
<dbReference type="EMBL" id="AP018553">
    <property type="protein sequence ID" value="BBD73416.1"/>
    <property type="molecule type" value="Genomic_DNA"/>
</dbReference>
<dbReference type="RefSeq" id="WP_126450590.1">
    <property type="nucleotide sequence ID" value="NZ_AP018553.1"/>
</dbReference>